<organism evidence="4 5">
    <name type="scientific">Nocardioides baculatus</name>
    <dbReference type="NCBI Taxonomy" id="2801337"/>
    <lineage>
        <taxon>Bacteria</taxon>
        <taxon>Bacillati</taxon>
        <taxon>Actinomycetota</taxon>
        <taxon>Actinomycetes</taxon>
        <taxon>Propionibacteriales</taxon>
        <taxon>Nocardioidaceae</taxon>
        <taxon>Nocardioides</taxon>
    </lineage>
</organism>
<comment type="caution">
    <text evidence="4">The sequence shown here is derived from an EMBL/GenBank/DDBJ whole genome shotgun (WGS) entry which is preliminary data.</text>
</comment>
<dbReference type="CDD" id="cd04301">
    <property type="entry name" value="NAT_SF"/>
    <property type="match status" value="1"/>
</dbReference>
<dbReference type="Proteomes" id="UP000636918">
    <property type="component" value="Unassembled WGS sequence"/>
</dbReference>
<evidence type="ECO:0000259" key="3">
    <source>
        <dbReference type="PROSITE" id="PS51186"/>
    </source>
</evidence>
<dbReference type="PANTHER" id="PTHR43877">
    <property type="entry name" value="AMINOALKYLPHOSPHONATE N-ACETYLTRANSFERASE-RELATED-RELATED"/>
    <property type="match status" value="1"/>
</dbReference>
<protein>
    <submittedName>
        <fullName evidence="4">GNAT family N-acetyltransferase</fullName>
    </submittedName>
</protein>
<dbReference type="Pfam" id="PF00583">
    <property type="entry name" value="Acetyltransf_1"/>
    <property type="match status" value="1"/>
</dbReference>
<sequence>MTIRPATQDDVSFLTDVVVEATYDQGRFPDDFDEVDFRSGFGGWTAEQVRGEHDGSSTSVVEVDGVRAGRLRVVRRRDLVEIAGLQLLPEHQSQGVGRTVVDRLVAQARADGLPVELGVEKDNPRAREFWERCGFGYVGEGEGEHRMRLR</sequence>
<evidence type="ECO:0000256" key="2">
    <source>
        <dbReference type="ARBA" id="ARBA00023315"/>
    </source>
</evidence>
<keyword evidence="1" id="KW-0808">Transferase</keyword>
<feature type="domain" description="N-acetyltransferase" evidence="3">
    <location>
        <begin position="1"/>
        <end position="150"/>
    </location>
</feature>
<dbReference type="InterPro" id="IPR016181">
    <property type="entry name" value="Acyl_CoA_acyltransferase"/>
</dbReference>
<gene>
    <name evidence="4" type="ORF">JI751_03870</name>
</gene>
<accession>A0ABS1L877</accession>
<evidence type="ECO:0000313" key="4">
    <source>
        <dbReference type="EMBL" id="MBL0746736.1"/>
    </source>
</evidence>
<dbReference type="Gene3D" id="3.40.630.30">
    <property type="match status" value="1"/>
</dbReference>
<dbReference type="SUPFAM" id="SSF55729">
    <property type="entry name" value="Acyl-CoA N-acyltransferases (Nat)"/>
    <property type="match status" value="1"/>
</dbReference>
<dbReference type="InterPro" id="IPR000182">
    <property type="entry name" value="GNAT_dom"/>
</dbReference>
<keyword evidence="2" id="KW-0012">Acyltransferase</keyword>
<proteinExistence type="predicted"/>
<dbReference type="InterPro" id="IPR050832">
    <property type="entry name" value="Bact_Acetyltransf"/>
</dbReference>
<keyword evidence="5" id="KW-1185">Reference proteome</keyword>
<dbReference type="PROSITE" id="PS51186">
    <property type="entry name" value="GNAT"/>
    <property type="match status" value="1"/>
</dbReference>
<dbReference type="RefSeq" id="WP_201933575.1">
    <property type="nucleotide sequence ID" value="NZ_JAERSG010000001.1"/>
</dbReference>
<evidence type="ECO:0000256" key="1">
    <source>
        <dbReference type="ARBA" id="ARBA00022679"/>
    </source>
</evidence>
<reference evidence="4 5" key="1">
    <citation type="submission" date="2021-01" db="EMBL/GenBank/DDBJ databases">
        <title>Genome seq and assembly of Nocardiodes sp. G10.</title>
        <authorList>
            <person name="Chhetri G."/>
        </authorList>
    </citation>
    <scope>NUCLEOTIDE SEQUENCE [LARGE SCALE GENOMIC DNA]</scope>
    <source>
        <strain evidence="4 5">G10</strain>
    </source>
</reference>
<evidence type="ECO:0000313" key="5">
    <source>
        <dbReference type="Proteomes" id="UP000636918"/>
    </source>
</evidence>
<dbReference type="EMBL" id="JAERSG010000001">
    <property type="protein sequence ID" value="MBL0746736.1"/>
    <property type="molecule type" value="Genomic_DNA"/>
</dbReference>
<name>A0ABS1L877_9ACTN</name>